<keyword evidence="2" id="KW-1185">Reference proteome</keyword>
<evidence type="ECO:0008006" key="3">
    <source>
        <dbReference type="Google" id="ProtNLM"/>
    </source>
</evidence>
<organism evidence="1 2">
    <name type="scientific">Maliponia aquimaris</name>
    <dbReference type="NCBI Taxonomy" id="1673631"/>
    <lineage>
        <taxon>Bacteria</taxon>
        <taxon>Pseudomonadati</taxon>
        <taxon>Pseudomonadota</taxon>
        <taxon>Alphaproteobacteria</taxon>
        <taxon>Rhodobacterales</taxon>
        <taxon>Paracoccaceae</taxon>
        <taxon>Maliponia</taxon>
    </lineage>
</organism>
<sequence length="339" mass="37859">MGTSSRQTRRDRIVTAAEARFGAKVREVSTPGGDSRSSCRLHFADRTVIATLRPNFRRAHLEAFVLSRLRPFTEDAPECLGVVGEILFQSDIGARRLNVEIARVGQRRRLELATEAVDKILRIQAAARQAGLDRQLPHLGVNDDWIDNFTQAIDALAPLSSGRSARVDRAALAEAVRTPARQFVKWDCRSGNAALDDSDALKWFDFEYAGVRHGAEDLAWLIGDESWPLPPATMEQIVSDAYDPGTGHTRDAYLDYLALYVTLHCVQRLKLIVKEARKRGWLSKTRVRRYDDAGVHPEFAAHLCRVGAHFAARRALTAPIGRDFEDAARMFDQMIAQAA</sequence>
<dbReference type="InterPro" id="IPR011009">
    <property type="entry name" value="Kinase-like_dom_sf"/>
</dbReference>
<name>A0A238K0S2_9RHOB</name>
<dbReference type="SUPFAM" id="SSF56112">
    <property type="entry name" value="Protein kinase-like (PK-like)"/>
    <property type="match status" value="1"/>
</dbReference>
<dbReference type="EMBL" id="FXYF01000002">
    <property type="protein sequence ID" value="SMX36511.1"/>
    <property type="molecule type" value="Genomic_DNA"/>
</dbReference>
<gene>
    <name evidence="1" type="ORF">MAA8898_00893</name>
</gene>
<protein>
    <recommendedName>
        <fullName evidence="3">Phosphotransferase enzyme family protein</fullName>
    </recommendedName>
</protein>
<proteinExistence type="predicted"/>
<dbReference type="Gene3D" id="3.90.1200.10">
    <property type="match status" value="1"/>
</dbReference>
<reference evidence="1 2" key="1">
    <citation type="submission" date="2017-05" db="EMBL/GenBank/DDBJ databases">
        <authorList>
            <person name="Song R."/>
            <person name="Chenine A.L."/>
            <person name="Ruprecht R.M."/>
        </authorList>
    </citation>
    <scope>NUCLEOTIDE SEQUENCE [LARGE SCALE GENOMIC DNA]</scope>
    <source>
        <strain evidence="1 2">CECT 8898</strain>
    </source>
</reference>
<accession>A0A238K0S2</accession>
<evidence type="ECO:0000313" key="2">
    <source>
        <dbReference type="Proteomes" id="UP000207598"/>
    </source>
</evidence>
<evidence type="ECO:0000313" key="1">
    <source>
        <dbReference type="EMBL" id="SMX36511.1"/>
    </source>
</evidence>
<dbReference type="Proteomes" id="UP000207598">
    <property type="component" value="Unassembled WGS sequence"/>
</dbReference>
<dbReference type="AlphaFoldDB" id="A0A238K0S2"/>
<dbReference type="RefSeq" id="WP_245853238.1">
    <property type="nucleotide sequence ID" value="NZ_FXYF01000002.1"/>
</dbReference>